<feature type="compositionally biased region" description="Basic and acidic residues" evidence="1">
    <location>
        <begin position="43"/>
        <end position="54"/>
    </location>
</feature>
<evidence type="ECO:0000256" key="1">
    <source>
        <dbReference type="SAM" id="MobiDB-lite"/>
    </source>
</evidence>
<gene>
    <name evidence="3" type="ORF">FHU35_11957</name>
</gene>
<keyword evidence="2" id="KW-1133">Transmembrane helix</keyword>
<dbReference type="RefSeq" id="WP_145737128.1">
    <property type="nucleotide sequence ID" value="NZ_VIWX01000001.1"/>
</dbReference>
<protein>
    <submittedName>
        <fullName evidence="3">Uncharacterized protein</fullName>
    </submittedName>
</protein>
<evidence type="ECO:0000256" key="2">
    <source>
        <dbReference type="SAM" id="Phobius"/>
    </source>
</evidence>
<keyword evidence="2" id="KW-0812">Transmembrane</keyword>
<dbReference type="OrthoDB" id="3692183at2"/>
<proteinExistence type="predicted"/>
<evidence type="ECO:0000313" key="3">
    <source>
        <dbReference type="EMBL" id="TWG08338.1"/>
    </source>
</evidence>
<dbReference type="AlphaFoldDB" id="A0A561V9P9"/>
<organism evidence="3 4">
    <name type="scientific">Saccharopolyspora dendranthemae</name>
    <dbReference type="NCBI Taxonomy" id="1181886"/>
    <lineage>
        <taxon>Bacteria</taxon>
        <taxon>Bacillati</taxon>
        <taxon>Actinomycetota</taxon>
        <taxon>Actinomycetes</taxon>
        <taxon>Pseudonocardiales</taxon>
        <taxon>Pseudonocardiaceae</taxon>
        <taxon>Saccharopolyspora</taxon>
    </lineage>
</organism>
<evidence type="ECO:0000313" key="4">
    <source>
        <dbReference type="Proteomes" id="UP000316184"/>
    </source>
</evidence>
<dbReference type="Proteomes" id="UP000316184">
    <property type="component" value="Unassembled WGS sequence"/>
</dbReference>
<name>A0A561V9P9_9PSEU</name>
<sequence>MSPELAKTIGLSVFIPSLILLVVVSVSTALGTPRGVRAKRRDKQVSRLDREASESRTRSEVLEIDWLDYREIPKPEIIALLRKYGWAYRDEDLGDAAWVLRFDLSSVGSRESAGQG</sequence>
<reference evidence="3 4" key="1">
    <citation type="submission" date="2019-06" db="EMBL/GenBank/DDBJ databases">
        <title>Sequencing the genomes of 1000 actinobacteria strains.</title>
        <authorList>
            <person name="Klenk H.-P."/>
        </authorList>
    </citation>
    <scope>NUCLEOTIDE SEQUENCE [LARGE SCALE GENOMIC DNA]</scope>
    <source>
        <strain evidence="3 4">DSM 46699</strain>
    </source>
</reference>
<comment type="caution">
    <text evidence="3">The sequence shown here is derived from an EMBL/GenBank/DDBJ whole genome shotgun (WGS) entry which is preliminary data.</text>
</comment>
<dbReference type="EMBL" id="VIWX01000001">
    <property type="protein sequence ID" value="TWG08338.1"/>
    <property type="molecule type" value="Genomic_DNA"/>
</dbReference>
<feature type="region of interest" description="Disordered" evidence="1">
    <location>
        <begin position="35"/>
        <end position="54"/>
    </location>
</feature>
<accession>A0A561V9P9</accession>
<feature type="transmembrane region" description="Helical" evidence="2">
    <location>
        <begin position="12"/>
        <end position="31"/>
    </location>
</feature>
<keyword evidence="4" id="KW-1185">Reference proteome</keyword>
<keyword evidence="2" id="KW-0472">Membrane</keyword>